<organism evidence="2 3">
    <name type="scientific">Reichenbachiella agariperforans</name>
    <dbReference type="NCBI Taxonomy" id="156994"/>
    <lineage>
        <taxon>Bacteria</taxon>
        <taxon>Pseudomonadati</taxon>
        <taxon>Bacteroidota</taxon>
        <taxon>Cytophagia</taxon>
        <taxon>Cytophagales</taxon>
        <taxon>Reichenbachiellaceae</taxon>
        <taxon>Reichenbachiella</taxon>
    </lineage>
</organism>
<sequence length="1545" mass="170512">MLAILRCFIVLYVLFLPCYVWADSEVEEKMTSKYSVSSKRSFADLSPFETISANPASYYHDSYVIKESDNDDLVRSEIEAVYDEVLASNRFVKFLDKNALMELPVGIKKTIGALDYTILIEKVEAYPEYSLLYASMCFESPKMGKIHFRGEGIKFSKKGGIVGDGTLYLVGDYSTLSKESMDRADKTQFIIKGTNDKTYVEFDCDGFKSFSLDASMVFSNEILQPEDANGEIIESENAKADFTTTVTDWNDLLVEVSVTPFQVKGLKDVSFSISRAVLDFSDTRNMPGVTFPADYVQQSSYHQSGTPELWRGVYIQNLTIALPHQFDTARADGKTGKRIKLMGNNMLIDDMGFTGMISGKNLIPLERGKMGKWNFSLDEISVTLVANELTEGSLAGKIDIPINKKNDQEGAEANDKKLFAYSAMVKTGNEYVFNVTTAEEINFDLWKAASVTLLPSSNVEVQVIDDRFSPSANLHGKMDITLGLNSKDGSASESSGKNVNLAEISFQDLRIQSEKPYVKVGTFSLGVSSSGMGGFPIQINNISGGQTDGEIFLGLDILLKLTGDDGGSFGAVGGFRIVSNVTESGGKVKYQYDRIEINKLGIDISQGDSFSFKGQLIFFKNDPVYGNGINGIVEAKFSSIGLQASAVFGTVEGMKYWYVDAIADLGTGIPIFTGFFITRFGGGAYYHMSLDSKGVGSELGRTSSGITYVPDKSVRLGIKAIVGITAANEKLMFAEVTFEMAFNSNMGLKYIRFMGNVTMLSLPIEVPVAQLASQAKSMASSVGKKAEMSNNPNVSNEVFGSDPGDASVFGSVTIEYNFDDRSLHSNLSLSINVAGVITGGGNAVMHFDTKDWYIYIGRPERENRFNLTIMSVLRTDSYFVMGSVVPDTPPPPEEVSEILGGIDLDYMSDLNALADGAGIGFGASLTLDTGDKTFLIFYGHFKVGMGFDIMLKDYGNVRCAGSGQLGIDGWYANGQSYAYFDGLIGIKVKLFGKKKKIDIINIAAAVVMQAKLPNPVWMKGVVGGRYSVLGGAVKGECKFEVEIGEECDMITRSAGDVLEGMEVIAQLTPSDQSVNVDVFTLPQIVFNYEINKSYKLVEEDMNVQFRISAKDMKVMQGSQKIEAEIQWSDDKMTAVISPRDILKPQTELTLTASATFEEYKNGSWQVAKVDGKEVKQTKRITFKTGDAPKYIPEKCIAYRYPLKDMVNYYPEEYPNGFLQLSQGGFDYLFASDEFTVKARFVSNGDQKESESVSYSNAKKEVTFPVPTDLIGDKVYVINLVQVPKQTTDISANVKEDSTAVDLGNGGVTQMRSRSAEGSVEKQEEEQIYGSYFRVSRFATFPEKAAATLGRGGWRDPIEVGVHRIGTNISGSEPFAYRELKEVEGKAPLISMEADLDGNSWYENKIYPVLYKDYPLMGSITLRESNRDPAKYGVVPKKAVHIWQYPYMITMPESAYHSGTMNMSSPEGTTSYMLAYYMYYDYLDLANQVASKYAGSTQLSDRYKKLLSEPFPYIQKGDYWSVAKYIIPGRKKVSSTYRHKIFNPLD</sequence>
<evidence type="ECO:0000313" key="2">
    <source>
        <dbReference type="EMBL" id="SHK62226.1"/>
    </source>
</evidence>
<gene>
    <name evidence="2" type="ORF">SAMN04488028_106240</name>
</gene>
<dbReference type="Proteomes" id="UP000184474">
    <property type="component" value="Unassembled WGS sequence"/>
</dbReference>
<dbReference type="EMBL" id="FRAA01000006">
    <property type="protein sequence ID" value="SHK62226.1"/>
    <property type="molecule type" value="Genomic_DNA"/>
</dbReference>
<proteinExistence type="predicted"/>
<evidence type="ECO:0000256" key="1">
    <source>
        <dbReference type="SAM" id="MobiDB-lite"/>
    </source>
</evidence>
<reference evidence="3" key="1">
    <citation type="submission" date="2016-11" db="EMBL/GenBank/DDBJ databases">
        <authorList>
            <person name="Varghese N."/>
            <person name="Submissions S."/>
        </authorList>
    </citation>
    <scope>NUCLEOTIDE SEQUENCE [LARGE SCALE GENOMIC DNA]</scope>
    <source>
        <strain evidence="3">DSM 26134</strain>
    </source>
</reference>
<accession>A0A1M6TZ50</accession>
<protein>
    <submittedName>
        <fullName evidence="2">Uncharacterized protein</fullName>
    </submittedName>
</protein>
<name>A0A1M6TZ50_REIAG</name>
<dbReference type="STRING" id="156994.SAMN04488028_106240"/>
<evidence type="ECO:0000313" key="3">
    <source>
        <dbReference type="Proteomes" id="UP000184474"/>
    </source>
</evidence>
<feature type="region of interest" description="Disordered" evidence="1">
    <location>
        <begin position="1300"/>
        <end position="1320"/>
    </location>
</feature>
<keyword evidence="3" id="KW-1185">Reference proteome</keyword>